<dbReference type="SMART" id="SM00174">
    <property type="entry name" value="RHO"/>
    <property type="match status" value="1"/>
</dbReference>
<dbReference type="PANTHER" id="PTHR47979">
    <property type="entry name" value="DRAB11-RELATED"/>
    <property type="match status" value="1"/>
</dbReference>
<evidence type="ECO:0000256" key="4">
    <source>
        <dbReference type="ARBA" id="ARBA00022771"/>
    </source>
</evidence>
<dbReference type="Pfam" id="PF22586">
    <property type="entry name" value="ANCHR-like_BBOX"/>
    <property type="match status" value="1"/>
</dbReference>
<dbReference type="InterPro" id="IPR000315">
    <property type="entry name" value="Znf_B-box"/>
</dbReference>
<evidence type="ECO:0000313" key="14">
    <source>
        <dbReference type="Proteomes" id="UP000838412"/>
    </source>
</evidence>
<feature type="domain" description="B box-type" evidence="11">
    <location>
        <begin position="158"/>
        <end position="201"/>
    </location>
</feature>
<dbReference type="Gene3D" id="3.30.40.10">
    <property type="entry name" value="Zinc/RING finger domain, C3HC4 (zinc finger)"/>
    <property type="match status" value="1"/>
</dbReference>
<feature type="domain" description="RING-type" evidence="10">
    <location>
        <begin position="10"/>
        <end position="66"/>
    </location>
</feature>
<dbReference type="FunFam" id="3.40.50.300:FF:002896">
    <property type="entry name" value="ras-related protein RABA2a-like"/>
    <property type="match status" value="1"/>
</dbReference>
<dbReference type="InterPro" id="IPR017903">
    <property type="entry name" value="COS_domain"/>
</dbReference>
<dbReference type="SMART" id="SM00184">
    <property type="entry name" value="RING"/>
    <property type="match status" value="2"/>
</dbReference>
<dbReference type="PROSITE" id="PS51421">
    <property type="entry name" value="RAS"/>
    <property type="match status" value="1"/>
</dbReference>
<dbReference type="Proteomes" id="UP000838412">
    <property type="component" value="Chromosome 5"/>
</dbReference>
<keyword evidence="3" id="KW-0547">Nucleotide-binding</keyword>
<dbReference type="CDD" id="cd19756">
    <property type="entry name" value="Bbox2"/>
    <property type="match status" value="1"/>
</dbReference>
<dbReference type="SUPFAM" id="SSF52540">
    <property type="entry name" value="P-loop containing nucleoside triphosphate hydrolases"/>
    <property type="match status" value="1"/>
</dbReference>
<dbReference type="GO" id="GO:0008270">
    <property type="term" value="F:zinc ion binding"/>
    <property type="evidence" value="ECO:0007669"/>
    <property type="project" value="UniProtKB-KW"/>
</dbReference>
<accession>A0A8J9ZZM9</accession>
<dbReference type="PROSITE" id="PS50089">
    <property type="entry name" value="ZF_RING_2"/>
    <property type="match status" value="1"/>
</dbReference>
<evidence type="ECO:0000256" key="7">
    <source>
        <dbReference type="ARBA" id="ARBA00023134"/>
    </source>
</evidence>
<comment type="similarity">
    <text evidence="1">Belongs to the small GTPase superfamily. Rab family.</text>
</comment>
<dbReference type="InterPro" id="IPR013083">
    <property type="entry name" value="Znf_RING/FYVE/PHD"/>
</dbReference>
<dbReference type="Pfam" id="PF00071">
    <property type="entry name" value="Ras"/>
    <property type="match status" value="1"/>
</dbReference>
<evidence type="ECO:0000313" key="13">
    <source>
        <dbReference type="EMBL" id="CAH1265209.1"/>
    </source>
</evidence>
<evidence type="ECO:0000256" key="2">
    <source>
        <dbReference type="ARBA" id="ARBA00022723"/>
    </source>
</evidence>
<dbReference type="SMART" id="SM00336">
    <property type="entry name" value="BBOX"/>
    <property type="match status" value="2"/>
</dbReference>
<evidence type="ECO:0000256" key="8">
    <source>
        <dbReference type="PROSITE-ProRule" id="PRU00024"/>
    </source>
</evidence>
<protein>
    <submittedName>
        <fullName evidence="13">MID2 protein</fullName>
    </submittedName>
</protein>
<keyword evidence="4 8" id="KW-0863">Zinc-finger</keyword>
<dbReference type="PRINTS" id="PR00449">
    <property type="entry name" value="RASTRNSFRMNG"/>
</dbReference>
<dbReference type="SUPFAM" id="SSF57850">
    <property type="entry name" value="RING/U-box"/>
    <property type="match status" value="1"/>
</dbReference>
<dbReference type="GO" id="GO:0003924">
    <property type="term" value="F:GTPase activity"/>
    <property type="evidence" value="ECO:0007669"/>
    <property type="project" value="InterPro"/>
</dbReference>
<dbReference type="Gene3D" id="4.10.830.40">
    <property type="match status" value="1"/>
</dbReference>
<dbReference type="Gene3D" id="3.30.160.60">
    <property type="entry name" value="Classic Zinc Finger"/>
    <property type="match status" value="1"/>
</dbReference>
<keyword evidence="5" id="KW-0862">Zinc</keyword>
<reference evidence="13" key="1">
    <citation type="submission" date="2022-01" db="EMBL/GenBank/DDBJ databases">
        <authorList>
            <person name="Braso-Vives M."/>
        </authorList>
    </citation>
    <scope>NUCLEOTIDE SEQUENCE</scope>
</reference>
<dbReference type="EMBL" id="OV696690">
    <property type="protein sequence ID" value="CAH1265209.1"/>
    <property type="molecule type" value="Genomic_DNA"/>
</dbReference>
<dbReference type="Gene3D" id="1.20.5.170">
    <property type="match status" value="1"/>
</dbReference>
<dbReference type="AlphaFoldDB" id="A0A8J9ZZM9"/>
<keyword evidence="6" id="KW-0175">Coiled coil</keyword>
<dbReference type="InterPro" id="IPR050209">
    <property type="entry name" value="Rab_GTPases_membrane_traffic"/>
</dbReference>
<dbReference type="PROSITE" id="PS51419">
    <property type="entry name" value="RAB"/>
    <property type="match status" value="1"/>
</dbReference>
<dbReference type="OrthoDB" id="9980826at2759"/>
<evidence type="ECO:0000259" key="10">
    <source>
        <dbReference type="PROSITE" id="PS50089"/>
    </source>
</evidence>
<dbReference type="SMART" id="SM00173">
    <property type="entry name" value="RAS"/>
    <property type="match status" value="1"/>
</dbReference>
<evidence type="ECO:0000256" key="3">
    <source>
        <dbReference type="ARBA" id="ARBA00022741"/>
    </source>
</evidence>
<proteinExistence type="inferred from homology"/>
<feature type="domain" description="COS" evidence="12">
    <location>
        <begin position="309"/>
        <end position="365"/>
    </location>
</feature>
<dbReference type="PROSITE" id="PS51262">
    <property type="entry name" value="COS"/>
    <property type="match status" value="1"/>
</dbReference>
<name>A0A8J9ZZM9_BRALA</name>
<dbReference type="GO" id="GO:0005525">
    <property type="term" value="F:GTP binding"/>
    <property type="evidence" value="ECO:0007669"/>
    <property type="project" value="UniProtKB-KW"/>
</dbReference>
<evidence type="ECO:0000259" key="11">
    <source>
        <dbReference type="PROSITE" id="PS50119"/>
    </source>
</evidence>
<evidence type="ECO:0000259" key="12">
    <source>
        <dbReference type="PROSITE" id="PS51262"/>
    </source>
</evidence>
<evidence type="ECO:0000256" key="6">
    <source>
        <dbReference type="ARBA" id="ARBA00023054"/>
    </source>
</evidence>
<organism evidence="13 14">
    <name type="scientific">Branchiostoma lanceolatum</name>
    <name type="common">Common lancelet</name>
    <name type="synonym">Amphioxus lanceolatum</name>
    <dbReference type="NCBI Taxonomy" id="7740"/>
    <lineage>
        <taxon>Eukaryota</taxon>
        <taxon>Metazoa</taxon>
        <taxon>Chordata</taxon>
        <taxon>Cephalochordata</taxon>
        <taxon>Leptocardii</taxon>
        <taxon>Amphioxiformes</taxon>
        <taxon>Branchiostomatidae</taxon>
        <taxon>Branchiostoma</taxon>
    </lineage>
</organism>
<dbReference type="NCBIfam" id="TIGR00231">
    <property type="entry name" value="small_GTP"/>
    <property type="match status" value="1"/>
</dbReference>
<dbReference type="SUPFAM" id="SSF57845">
    <property type="entry name" value="B-box zinc-binding domain"/>
    <property type="match status" value="1"/>
</dbReference>
<evidence type="ECO:0000256" key="5">
    <source>
        <dbReference type="ARBA" id="ARBA00022833"/>
    </source>
</evidence>
<keyword evidence="7" id="KW-0342">GTP-binding</keyword>
<dbReference type="PROSITE" id="PS00518">
    <property type="entry name" value="ZF_RING_1"/>
    <property type="match status" value="1"/>
</dbReference>
<dbReference type="Pfam" id="PF00643">
    <property type="entry name" value="zf-B_box"/>
    <property type="match status" value="1"/>
</dbReference>
<keyword evidence="14" id="KW-1185">Reference proteome</keyword>
<dbReference type="InterPro" id="IPR005225">
    <property type="entry name" value="Small_GTP-bd"/>
</dbReference>
<dbReference type="InterPro" id="IPR027417">
    <property type="entry name" value="P-loop_NTPase"/>
</dbReference>
<sequence length="592" mass="65710">MEALERELSCPYCHSLFSSPLLLPCGHSVCCKCAYNLLASSGISKVTVNPESSEETDRCFSCPECKNVVFLDDRGLGCLCPNLTLQNIIERVKGVEAATARSDGNLACEVCEKSPAADAVKTCVTCELSFCDKCLTAVHSRKAFVKHRLVDPLTRTVPKTPKCQDHGEEKLRLYCVSDETIICPRCTEPDGRHSAHPVVELPEMYQEMKDILRTSVENLAWRITDYEKGIQLLQAMYQLVCENASRHKSSLFVELDSLISTLQKKKQVLGDTIDHERNEKLSVLKTHIERYQEKMDHGIGVVALGGMVLKEKDPACFLQTAAAVNGRILDVASPEPLQAGITEHFRPVNVDLGEVGEVLDTLDFMEGEMPEDEAVGLEWDNSAVQSPEEPAESETADYENPAPPEPDHTFKIVIVGDSGVGKSNLLSRFAFSRYDSGSKPTIGIEFATKTMKIEGKTIKAQIWDTAGDDRYRPIISACCRGAVGAFLVYDITRHGTFEHAQNRLKELQEDADDQGIMVMLVGNKCDLSHIRTVPIREARDFAKQRSLHFFETSAADIKNVDDAFERLMTEVYYSVTGTKPEGDSGSSEEEFY</sequence>
<dbReference type="InterPro" id="IPR001841">
    <property type="entry name" value="Znf_RING"/>
</dbReference>
<keyword evidence="2" id="KW-0479">Metal-binding</keyword>
<dbReference type="SMART" id="SM00175">
    <property type="entry name" value="RAB"/>
    <property type="match status" value="1"/>
</dbReference>
<dbReference type="InterPro" id="IPR017907">
    <property type="entry name" value="Znf_RING_CS"/>
</dbReference>
<dbReference type="InterPro" id="IPR001806">
    <property type="entry name" value="Small_GTPase"/>
</dbReference>
<evidence type="ECO:0000256" key="9">
    <source>
        <dbReference type="SAM" id="MobiDB-lite"/>
    </source>
</evidence>
<dbReference type="Gene3D" id="3.40.50.300">
    <property type="entry name" value="P-loop containing nucleotide triphosphate hydrolases"/>
    <property type="match status" value="1"/>
</dbReference>
<feature type="region of interest" description="Disordered" evidence="9">
    <location>
        <begin position="382"/>
        <end position="406"/>
    </location>
</feature>
<dbReference type="PROSITE" id="PS50119">
    <property type="entry name" value="ZF_BBOX"/>
    <property type="match status" value="1"/>
</dbReference>
<evidence type="ECO:0000256" key="1">
    <source>
        <dbReference type="ARBA" id="ARBA00006270"/>
    </source>
</evidence>
<gene>
    <name evidence="13" type="primary">MID2</name>
    <name evidence="13" type="ORF">BLAG_LOCUS19266</name>
</gene>